<evidence type="ECO:0000313" key="3">
    <source>
        <dbReference type="Proteomes" id="UP000738349"/>
    </source>
</evidence>
<accession>A0A9P9DJ45</accession>
<dbReference type="EMBL" id="JAGMUV010000024">
    <property type="protein sequence ID" value="KAH7121605.1"/>
    <property type="molecule type" value="Genomic_DNA"/>
</dbReference>
<feature type="region of interest" description="Disordered" evidence="1">
    <location>
        <begin position="1"/>
        <end position="59"/>
    </location>
</feature>
<organism evidence="2 3">
    <name type="scientific">Dactylonectria macrodidyma</name>
    <dbReference type="NCBI Taxonomy" id="307937"/>
    <lineage>
        <taxon>Eukaryota</taxon>
        <taxon>Fungi</taxon>
        <taxon>Dikarya</taxon>
        <taxon>Ascomycota</taxon>
        <taxon>Pezizomycotina</taxon>
        <taxon>Sordariomycetes</taxon>
        <taxon>Hypocreomycetidae</taxon>
        <taxon>Hypocreales</taxon>
        <taxon>Nectriaceae</taxon>
        <taxon>Dactylonectria</taxon>
    </lineage>
</organism>
<dbReference type="Proteomes" id="UP000738349">
    <property type="component" value="Unassembled WGS sequence"/>
</dbReference>
<reference evidence="2" key="1">
    <citation type="journal article" date="2021" name="Nat. Commun.">
        <title>Genetic determinants of endophytism in the Arabidopsis root mycobiome.</title>
        <authorList>
            <person name="Mesny F."/>
            <person name="Miyauchi S."/>
            <person name="Thiergart T."/>
            <person name="Pickel B."/>
            <person name="Atanasova L."/>
            <person name="Karlsson M."/>
            <person name="Huettel B."/>
            <person name="Barry K.W."/>
            <person name="Haridas S."/>
            <person name="Chen C."/>
            <person name="Bauer D."/>
            <person name="Andreopoulos W."/>
            <person name="Pangilinan J."/>
            <person name="LaButti K."/>
            <person name="Riley R."/>
            <person name="Lipzen A."/>
            <person name="Clum A."/>
            <person name="Drula E."/>
            <person name="Henrissat B."/>
            <person name="Kohler A."/>
            <person name="Grigoriev I.V."/>
            <person name="Martin F.M."/>
            <person name="Hacquard S."/>
        </authorList>
    </citation>
    <scope>NUCLEOTIDE SEQUENCE</scope>
    <source>
        <strain evidence="2">MPI-CAGE-AT-0147</strain>
    </source>
</reference>
<sequence length="405" mass="44636">MTSDGNAAPPNQFVSPMLDNRTVPGRPLFQHGSPASNSFSSNNTQHSFTAAQGRQGSRAPSIDASEKFFACPFFKLDLNKHQDCASIKLKRGCDVTQHFKRCHLMGGDYCPKCRREWPDGPDSEQERIDHARRGCKIVPYQGDGKLLETDLILFKPPMSLRGPDKWVWIWEKLFPGLAAPYPYRVDIVTETARFFCDKTRLLLPQHLVDFGAKEGHTISQGLADSLIRFMAQNVFEPLPHHASAAGTQQYFLAGIGQSTHAIPGSQSGSQSVPDSNSMSQYPGQYQLPTNNHSQDLSHMGSSAQADSWMEQFPLSQTHFGLGVENGMDEAIYETTTCSTELSNNPNPQQLGPLVSCQGCNSVGYIQYINPFQSILATVPHNLPHNPAAQTTPGSTVFPHGQQHPK</sequence>
<feature type="compositionally biased region" description="Polar residues" evidence="1">
    <location>
        <begin position="33"/>
        <end position="55"/>
    </location>
</feature>
<gene>
    <name evidence="2" type="ORF">EDB81DRAFT_230860</name>
</gene>
<comment type="caution">
    <text evidence="2">The sequence shown here is derived from an EMBL/GenBank/DDBJ whole genome shotgun (WGS) entry which is preliminary data.</text>
</comment>
<dbReference type="AlphaFoldDB" id="A0A9P9DJ45"/>
<keyword evidence="3" id="KW-1185">Reference proteome</keyword>
<protein>
    <submittedName>
        <fullName evidence="2">Uncharacterized protein</fullName>
    </submittedName>
</protein>
<evidence type="ECO:0000256" key="1">
    <source>
        <dbReference type="SAM" id="MobiDB-lite"/>
    </source>
</evidence>
<evidence type="ECO:0000313" key="2">
    <source>
        <dbReference type="EMBL" id="KAH7121605.1"/>
    </source>
</evidence>
<feature type="region of interest" description="Disordered" evidence="1">
    <location>
        <begin position="262"/>
        <end position="304"/>
    </location>
</feature>
<name>A0A9P9DJ45_9HYPO</name>
<feature type="region of interest" description="Disordered" evidence="1">
    <location>
        <begin position="383"/>
        <end position="405"/>
    </location>
</feature>
<dbReference type="OrthoDB" id="4772970at2759"/>
<proteinExistence type="predicted"/>